<name>A0A8B6C754_MYTGA</name>
<evidence type="ECO:0008006" key="3">
    <source>
        <dbReference type="Google" id="ProtNLM"/>
    </source>
</evidence>
<reference evidence="1" key="1">
    <citation type="submission" date="2018-11" db="EMBL/GenBank/DDBJ databases">
        <authorList>
            <person name="Alioto T."/>
            <person name="Alioto T."/>
        </authorList>
    </citation>
    <scope>NUCLEOTIDE SEQUENCE</scope>
</reference>
<dbReference type="EMBL" id="UYJE01001237">
    <property type="protein sequence ID" value="VDI00510.1"/>
    <property type="molecule type" value="Genomic_DNA"/>
</dbReference>
<dbReference type="SUPFAM" id="SSF56672">
    <property type="entry name" value="DNA/RNA polymerases"/>
    <property type="match status" value="1"/>
</dbReference>
<evidence type="ECO:0000313" key="2">
    <source>
        <dbReference type="Proteomes" id="UP000596742"/>
    </source>
</evidence>
<organism evidence="1 2">
    <name type="scientific">Mytilus galloprovincialis</name>
    <name type="common">Mediterranean mussel</name>
    <dbReference type="NCBI Taxonomy" id="29158"/>
    <lineage>
        <taxon>Eukaryota</taxon>
        <taxon>Metazoa</taxon>
        <taxon>Spiralia</taxon>
        <taxon>Lophotrochozoa</taxon>
        <taxon>Mollusca</taxon>
        <taxon>Bivalvia</taxon>
        <taxon>Autobranchia</taxon>
        <taxon>Pteriomorphia</taxon>
        <taxon>Mytilida</taxon>
        <taxon>Mytiloidea</taxon>
        <taxon>Mytilidae</taxon>
        <taxon>Mytilinae</taxon>
        <taxon>Mytilus</taxon>
    </lineage>
</organism>
<gene>
    <name evidence="1" type="ORF">MGAL_10B057792</name>
</gene>
<dbReference type="PANTHER" id="PTHR47331">
    <property type="entry name" value="PHD-TYPE DOMAIN-CONTAINING PROTEIN"/>
    <property type="match status" value="1"/>
</dbReference>
<protein>
    <recommendedName>
        <fullName evidence="3">Reverse transcriptase domain-containing protein</fullName>
    </recommendedName>
</protein>
<proteinExistence type="predicted"/>
<dbReference type="Proteomes" id="UP000596742">
    <property type="component" value="Unassembled WGS sequence"/>
</dbReference>
<dbReference type="InterPro" id="IPR043502">
    <property type="entry name" value="DNA/RNA_pol_sf"/>
</dbReference>
<evidence type="ECO:0000313" key="1">
    <source>
        <dbReference type="EMBL" id="VDI00510.1"/>
    </source>
</evidence>
<comment type="caution">
    <text evidence="1">The sequence shown here is derived from an EMBL/GenBank/DDBJ whole genome shotgun (WGS) entry which is preliminary data.</text>
</comment>
<dbReference type="AlphaFoldDB" id="A0A8B6C754"/>
<keyword evidence="2" id="KW-1185">Reference proteome</keyword>
<accession>A0A8B6C754</accession>
<sequence>MDTKMKAVRAGHKGAVTKLLKKFEEIQQSSEADYEEISTLLEVVTQKKRTLENINEKILEQTSDEDVAVEIQESDEYMFNLEYKLRQITKLSKSVQNQSFPANEPISSNLNPHADSFIQSVPSTFISQPSTSANQQYTHSSNSRSSYIAKLPWKAEHPPLPTNKAVAFRRTESVIKRLRKEPKLLLKYGEIIDEQEKRGFIERVDNEEINQNIKLHYIPHHPVKKDSVTTPIRIVYDCSCKQTPDSASLNDCLLNVPPKLNEVTAILLRFRLNKYAVSTDIEKAFLNVGLDIEDRTELELTEELTWRYCPSESNPADLLSRGITIDKFKDNRLWMHGPDWLTVEDNWPEWHTDEAHNFIHYCTARSRSRYRTSYTEQIYYTHDTRDRKCHRFE</sequence>
<dbReference type="PANTHER" id="PTHR47331:SF1">
    <property type="entry name" value="GAG-LIKE PROTEIN"/>
    <property type="match status" value="1"/>
</dbReference>